<sequence length="236" mass="26562">MIDGSQLKKMTAVEQRLYGYLLANQQEVKYMRIRELAQASGVSATTIVRFSKKVGCEGFAEFRLELQQRQKQVDNHERVSYSRNVEKFLGRVKGKEYQQKIVEALTIISQARIIVFFGGGQSALLAEYGAQLVGKKRPMSFFATEVFQLGPAQRTDELVAIVISASGENEKVIQQLKAFKQNNHQVISITNTQHNTLAQLSDVTIAYYTESVSVIDEQRHSQVPVLYIIEELAGSL</sequence>
<dbReference type="Pfam" id="PF01418">
    <property type="entry name" value="HTH_6"/>
    <property type="match status" value="1"/>
</dbReference>
<evidence type="ECO:0000256" key="3">
    <source>
        <dbReference type="ARBA" id="ARBA00023163"/>
    </source>
</evidence>
<keyword evidence="1" id="KW-0805">Transcription regulation</keyword>
<keyword evidence="2" id="KW-0238">DNA-binding</keyword>
<name>W7CGS8_9LIST</name>
<evidence type="ECO:0000256" key="1">
    <source>
        <dbReference type="ARBA" id="ARBA00023015"/>
    </source>
</evidence>
<dbReference type="Pfam" id="PF01380">
    <property type="entry name" value="SIS"/>
    <property type="match status" value="1"/>
</dbReference>
<evidence type="ECO:0000259" key="4">
    <source>
        <dbReference type="PROSITE" id="PS51071"/>
    </source>
</evidence>
<dbReference type="OrthoDB" id="1648815at2"/>
<dbReference type="InterPro" id="IPR036388">
    <property type="entry name" value="WH-like_DNA-bd_sf"/>
</dbReference>
<dbReference type="PANTHER" id="PTHR30514:SF1">
    <property type="entry name" value="HTH-TYPE TRANSCRIPTIONAL REGULATOR HEXR-RELATED"/>
    <property type="match status" value="1"/>
</dbReference>
<dbReference type="GO" id="GO:0003700">
    <property type="term" value="F:DNA-binding transcription factor activity"/>
    <property type="evidence" value="ECO:0007669"/>
    <property type="project" value="InterPro"/>
</dbReference>
<dbReference type="InterPro" id="IPR000281">
    <property type="entry name" value="HTH_RpiR"/>
</dbReference>
<reference evidence="6 7" key="1">
    <citation type="submission" date="2012-12" db="EMBL/GenBank/DDBJ databases">
        <title>Novel taxa of Listeriaceae from agricultural environments in the United States.</title>
        <authorList>
            <person name="den Bakker H.C."/>
            <person name="Allred A."/>
            <person name="Warchocki S."/>
            <person name="Wright E.M."/>
            <person name="Burrell A."/>
            <person name="Nightingale K.K."/>
            <person name="Kephart D."/>
            <person name="Wiedmann M."/>
        </authorList>
    </citation>
    <scope>NUCLEOTIDE SEQUENCE [LARGE SCALE GENOMIC DNA]</scope>
    <source>
        <strain evidence="6 7">FSL F6-1037</strain>
    </source>
</reference>
<dbReference type="Proteomes" id="UP000019243">
    <property type="component" value="Unassembled WGS sequence"/>
</dbReference>
<dbReference type="STRING" id="1265861.BCAMP_08726"/>
<feature type="domain" description="SIS" evidence="5">
    <location>
        <begin position="104"/>
        <end position="236"/>
    </location>
</feature>
<evidence type="ECO:0000313" key="7">
    <source>
        <dbReference type="Proteomes" id="UP000019243"/>
    </source>
</evidence>
<dbReference type="Gene3D" id="1.10.10.10">
    <property type="entry name" value="Winged helix-like DNA-binding domain superfamily/Winged helix DNA-binding domain"/>
    <property type="match status" value="1"/>
</dbReference>
<dbReference type="Gene3D" id="3.40.50.10490">
    <property type="entry name" value="Glucose-6-phosphate isomerase like protein, domain 1"/>
    <property type="match status" value="1"/>
</dbReference>
<gene>
    <name evidence="6" type="ORF">BCAMP_08726</name>
</gene>
<dbReference type="GO" id="GO:0003677">
    <property type="term" value="F:DNA binding"/>
    <property type="evidence" value="ECO:0007669"/>
    <property type="project" value="UniProtKB-KW"/>
</dbReference>
<dbReference type="PANTHER" id="PTHR30514">
    <property type="entry name" value="GLUCOKINASE"/>
    <property type="match status" value="1"/>
</dbReference>
<accession>W7CGS8</accession>
<evidence type="ECO:0000256" key="2">
    <source>
        <dbReference type="ARBA" id="ARBA00023125"/>
    </source>
</evidence>
<comment type="caution">
    <text evidence="6">The sequence shown here is derived from an EMBL/GenBank/DDBJ whole genome shotgun (WGS) entry which is preliminary data.</text>
</comment>
<evidence type="ECO:0000313" key="6">
    <source>
        <dbReference type="EMBL" id="EUJ38624.1"/>
    </source>
</evidence>
<dbReference type="InterPro" id="IPR047640">
    <property type="entry name" value="RpiR-like"/>
</dbReference>
<feature type="domain" description="HTH rpiR-type" evidence="4">
    <location>
        <begin position="1"/>
        <end position="73"/>
    </location>
</feature>
<dbReference type="InterPro" id="IPR035472">
    <property type="entry name" value="RpiR-like_SIS"/>
</dbReference>
<dbReference type="InterPro" id="IPR009057">
    <property type="entry name" value="Homeodomain-like_sf"/>
</dbReference>
<proteinExistence type="predicted"/>
<dbReference type="PROSITE" id="PS51071">
    <property type="entry name" value="HTH_RPIR"/>
    <property type="match status" value="1"/>
</dbReference>
<dbReference type="RefSeq" id="WP_035314927.1">
    <property type="nucleotide sequence ID" value="NZ_AODH01000035.1"/>
</dbReference>
<dbReference type="GO" id="GO:0097367">
    <property type="term" value="F:carbohydrate derivative binding"/>
    <property type="evidence" value="ECO:0007669"/>
    <property type="project" value="InterPro"/>
</dbReference>
<dbReference type="GO" id="GO:1901135">
    <property type="term" value="P:carbohydrate derivative metabolic process"/>
    <property type="evidence" value="ECO:0007669"/>
    <property type="project" value="InterPro"/>
</dbReference>
<dbReference type="SUPFAM" id="SSF46689">
    <property type="entry name" value="Homeodomain-like"/>
    <property type="match status" value="1"/>
</dbReference>
<keyword evidence="3" id="KW-0804">Transcription</keyword>
<evidence type="ECO:0000259" key="5">
    <source>
        <dbReference type="PROSITE" id="PS51464"/>
    </source>
</evidence>
<dbReference type="InterPro" id="IPR001347">
    <property type="entry name" value="SIS_dom"/>
</dbReference>
<organism evidence="6 7">
    <name type="scientific">Brochothrix campestris FSL F6-1037</name>
    <dbReference type="NCBI Taxonomy" id="1265861"/>
    <lineage>
        <taxon>Bacteria</taxon>
        <taxon>Bacillati</taxon>
        <taxon>Bacillota</taxon>
        <taxon>Bacilli</taxon>
        <taxon>Bacillales</taxon>
        <taxon>Listeriaceae</taxon>
        <taxon>Brochothrix</taxon>
    </lineage>
</organism>
<protein>
    <submittedName>
        <fullName evidence="6">Putative transcriptional regulator</fullName>
    </submittedName>
</protein>
<dbReference type="InterPro" id="IPR046348">
    <property type="entry name" value="SIS_dom_sf"/>
</dbReference>
<keyword evidence="7" id="KW-1185">Reference proteome</keyword>
<dbReference type="SUPFAM" id="SSF53697">
    <property type="entry name" value="SIS domain"/>
    <property type="match status" value="1"/>
</dbReference>
<dbReference type="CDD" id="cd05013">
    <property type="entry name" value="SIS_RpiR"/>
    <property type="match status" value="1"/>
</dbReference>
<dbReference type="EMBL" id="AODH01000035">
    <property type="protein sequence ID" value="EUJ38624.1"/>
    <property type="molecule type" value="Genomic_DNA"/>
</dbReference>
<dbReference type="PROSITE" id="PS51464">
    <property type="entry name" value="SIS"/>
    <property type="match status" value="1"/>
</dbReference>
<dbReference type="AlphaFoldDB" id="W7CGS8"/>